<dbReference type="Pfam" id="PF23562">
    <property type="entry name" value="AMP-binding_C_3"/>
    <property type="match status" value="1"/>
</dbReference>
<dbReference type="EMBL" id="JAACJM010000129">
    <property type="protein sequence ID" value="KAF5344062.1"/>
    <property type="molecule type" value="Genomic_DNA"/>
</dbReference>
<evidence type="ECO:0000313" key="2">
    <source>
        <dbReference type="Proteomes" id="UP000559256"/>
    </source>
</evidence>
<comment type="caution">
    <text evidence="1">The sequence shown here is derived from an EMBL/GenBank/DDBJ whole genome shotgun (WGS) entry which is preliminary data.</text>
</comment>
<sequence>NGKPLARAAKGTVNKAASLKLYEREIEDIYVKAKLD</sequence>
<reference evidence="1 2" key="1">
    <citation type="journal article" date="2020" name="ISME J.">
        <title>Uncovering the hidden diversity of litter-decomposition mechanisms in mushroom-forming fungi.</title>
        <authorList>
            <person name="Floudas D."/>
            <person name="Bentzer J."/>
            <person name="Ahren D."/>
            <person name="Johansson T."/>
            <person name="Persson P."/>
            <person name="Tunlid A."/>
        </authorList>
    </citation>
    <scope>NUCLEOTIDE SEQUENCE [LARGE SCALE GENOMIC DNA]</scope>
    <source>
        <strain evidence="1 2">CBS 291.85</strain>
    </source>
</reference>
<evidence type="ECO:0000313" key="1">
    <source>
        <dbReference type="EMBL" id="KAF5344062.1"/>
    </source>
</evidence>
<keyword evidence="2" id="KW-1185">Reference proteome</keyword>
<feature type="non-terminal residue" evidence="1">
    <location>
        <position position="1"/>
    </location>
</feature>
<dbReference type="AlphaFoldDB" id="A0A8H5CNY1"/>
<organism evidence="1 2">
    <name type="scientific">Tetrapyrgos nigripes</name>
    <dbReference type="NCBI Taxonomy" id="182062"/>
    <lineage>
        <taxon>Eukaryota</taxon>
        <taxon>Fungi</taxon>
        <taxon>Dikarya</taxon>
        <taxon>Basidiomycota</taxon>
        <taxon>Agaricomycotina</taxon>
        <taxon>Agaricomycetes</taxon>
        <taxon>Agaricomycetidae</taxon>
        <taxon>Agaricales</taxon>
        <taxon>Marasmiineae</taxon>
        <taxon>Marasmiaceae</taxon>
        <taxon>Tetrapyrgos</taxon>
    </lineage>
</organism>
<name>A0A8H5CNY1_9AGAR</name>
<dbReference type="Proteomes" id="UP000559256">
    <property type="component" value="Unassembled WGS sequence"/>
</dbReference>
<proteinExistence type="predicted"/>
<accession>A0A8H5CNY1</accession>
<protein>
    <submittedName>
        <fullName evidence="1">Uncharacterized protein</fullName>
    </submittedName>
</protein>
<gene>
    <name evidence="1" type="ORF">D9758_008817</name>
</gene>
<dbReference type="OrthoDB" id="429813at2759"/>